<dbReference type="Pfam" id="PF06719">
    <property type="entry name" value="AraC_N"/>
    <property type="match status" value="1"/>
</dbReference>
<evidence type="ECO:0000313" key="5">
    <source>
        <dbReference type="EMBL" id="NPT53806.1"/>
    </source>
</evidence>
<dbReference type="GO" id="GO:0043565">
    <property type="term" value="F:sequence-specific DNA binding"/>
    <property type="evidence" value="ECO:0007669"/>
    <property type="project" value="InterPro"/>
</dbReference>
<evidence type="ECO:0000256" key="3">
    <source>
        <dbReference type="ARBA" id="ARBA00023163"/>
    </source>
</evidence>
<name>A0A972NIW1_9BURK</name>
<keyword evidence="2" id="KW-0238">DNA-binding</keyword>
<evidence type="ECO:0000256" key="2">
    <source>
        <dbReference type="ARBA" id="ARBA00023125"/>
    </source>
</evidence>
<dbReference type="InterPro" id="IPR018062">
    <property type="entry name" value="HTH_AraC-typ_CS"/>
</dbReference>
<feature type="domain" description="HTH araC/xylS-type" evidence="4">
    <location>
        <begin position="194"/>
        <end position="292"/>
    </location>
</feature>
<keyword evidence="6" id="KW-1185">Reference proteome</keyword>
<dbReference type="EMBL" id="WOEZ01000020">
    <property type="protein sequence ID" value="NPT53806.1"/>
    <property type="molecule type" value="Genomic_DNA"/>
</dbReference>
<sequence length="372" mass="40630">MSIQTLREIARLVARHAKDEGRNATPVDSLVIARYTSCSPAIHCPQSPMFGMVVQGRMSIELGGTIQNFGWGDYLFVSFDVPVAFRVIEASEEQPCLGLGMSISPERLHEVLARVDIPPDPTATEGACSVIVASASFDLLDATLRLLRLLDTPGDIRPMAPLIEQEIIYRLLSGPHGGRLLQLAVAGSPANGIAKAIAWLRRHYVQPLRIPELADQVGMSESSLHHHFKAITGLTPMQYQKQLRLHEARRLIEIERRNIGSAGYAVGYQSRSQFGREYSRLYGVSPQQHMTSSSSTQRRSCALVDPENFRAARQAPAWLSGSLERESHDLNVAVGPQPETASHCESATSCIVRCSSAATVRPSRSSPASSNA</sequence>
<dbReference type="PROSITE" id="PS01124">
    <property type="entry name" value="HTH_ARAC_FAMILY_2"/>
    <property type="match status" value="1"/>
</dbReference>
<dbReference type="PROSITE" id="PS00041">
    <property type="entry name" value="HTH_ARAC_FAMILY_1"/>
    <property type="match status" value="1"/>
</dbReference>
<evidence type="ECO:0000259" key="4">
    <source>
        <dbReference type="PROSITE" id="PS01124"/>
    </source>
</evidence>
<dbReference type="PANTHER" id="PTHR43436">
    <property type="entry name" value="ARAC-FAMILY TRANSCRIPTIONAL REGULATOR"/>
    <property type="match status" value="1"/>
</dbReference>
<proteinExistence type="predicted"/>
<evidence type="ECO:0000313" key="6">
    <source>
        <dbReference type="Proteomes" id="UP000655523"/>
    </source>
</evidence>
<dbReference type="SUPFAM" id="SSF46689">
    <property type="entry name" value="Homeodomain-like"/>
    <property type="match status" value="2"/>
</dbReference>
<dbReference type="PANTHER" id="PTHR43436:SF1">
    <property type="entry name" value="TRANSCRIPTIONAL REGULATORY PROTEIN"/>
    <property type="match status" value="1"/>
</dbReference>
<dbReference type="InterPro" id="IPR018060">
    <property type="entry name" value="HTH_AraC"/>
</dbReference>
<dbReference type="InterPro" id="IPR009057">
    <property type="entry name" value="Homeodomain-like_sf"/>
</dbReference>
<dbReference type="SMART" id="SM00342">
    <property type="entry name" value="HTH_ARAC"/>
    <property type="match status" value="1"/>
</dbReference>
<dbReference type="InterPro" id="IPR009594">
    <property type="entry name" value="Tscrpt_reg_HTH_AraC_N"/>
</dbReference>
<dbReference type="Pfam" id="PF12833">
    <property type="entry name" value="HTH_18"/>
    <property type="match status" value="1"/>
</dbReference>
<organism evidence="5 6">
    <name type="scientific">Paraburkholderia elongata</name>
    <dbReference type="NCBI Taxonomy" id="2675747"/>
    <lineage>
        <taxon>Bacteria</taxon>
        <taxon>Pseudomonadati</taxon>
        <taxon>Pseudomonadota</taxon>
        <taxon>Betaproteobacteria</taxon>
        <taxon>Burkholderiales</taxon>
        <taxon>Burkholderiaceae</taxon>
        <taxon>Paraburkholderia</taxon>
    </lineage>
</organism>
<dbReference type="AlphaFoldDB" id="A0A972NIW1"/>
<protein>
    <submittedName>
        <fullName evidence="5">Helix-turn-helix domain-containing protein</fullName>
    </submittedName>
</protein>
<keyword evidence="3" id="KW-0804">Transcription</keyword>
<accession>A0A972NIW1</accession>
<dbReference type="GO" id="GO:0003700">
    <property type="term" value="F:DNA-binding transcription factor activity"/>
    <property type="evidence" value="ECO:0007669"/>
    <property type="project" value="InterPro"/>
</dbReference>
<dbReference type="Proteomes" id="UP000655523">
    <property type="component" value="Unassembled WGS sequence"/>
</dbReference>
<gene>
    <name evidence="5" type="ORF">GNZ13_04050</name>
</gene>
<dbReference type="Gene3D" id="1.10.10.60">
    <property type="entry name" value="Homeodomain-like"/>
    <property type="match status" value="2"/>
</dbReference>
<comment type="caution">
    <text evidence="5">The sequence shown here is derived from an EMBL/GenBank/DDBJ whole genome shotgun (WGS) entry which is preliminary data.</text>
</comment>
<evidence type="ECO:0000256" key="1">
    <source>
        <dbReference type="ARBA" id="ARBA00023015"/>
    </source>
</evidence>
<keyword evidence="1" id="KW-0805">Transcription regulation</keyword>
<reference evidence="5 6" key="1">
    <citation type="submission" date="2019-11" db="EMBL/GenBank/DDBJ databases">
        <title>Metabolism of dissolved organic matter in forest soils.</title>
        <authorList>
            <person name="Cyle K.T."/>
            <person name="Wilhelm R.C."/>
            <person name="Martinez C.E."/>
        </authorList>
    </citation>
    <scope>NUCLEOTIDE SEQUENCE [LARGE SCALE GENOMIC DNA]</scope>
    <source>
        <strain evidence="5 6">5N</strain>
    </source>
</reference>